<feature type="domain" description="PucR C-terminal helix-turn-helix" evidence="2">
    <location>
        <begin position="461"/>
        <end position="519"/>
    </location>
</feature>
<accession>A0ABV6KDT8</accession>
<dbReference type="PANTHER" id="PTHR33744">
    <property type="entry name" value="CARBOHYDRATE DIACID REGULATOR"/>
    <property type="match status" value="1"/>
</dbReference>
<dbReference type="Gene3D" id="1.10.10.2840">
    <property type="entry name" value="PucR C-terminal helix-turn-helix domain"/>
    <property type="match status" value="1"/>
</dbReference>
<evidence type="ECO:0000313" key="4">
    <source>
        <dbReference type="Proteomes" id="UP001589838"/>
    </source>
</evidence>
<dbReference type="PANTHER" id="PTHR33744:SF1">
    <property type="entry name" value="DNA-BINDING TRANSCRIPTIONAL ACTIVATOR ADER"/>
    <property type="match status" value="1"/>
</dbReference>
<dbReference type="InterPro" id="IPR025736">
    <property type="entry name" value="PucR_C-HTH_dom"/>
</dbReference>
<dbReference type="InterPro" id="IPR051448">
    <property type="entry name" value="CdaR-like_regulators"/>
</dbReference>
<gene>
    <name evidence="3" type="ORF">ACFFHM_13495</name>
</gene>
<evidence type="ECO:0000259" key="2">
    <source>
        <dbReference type="Pfam" id="PF13556"/>
    </source>
</evidence>
<comment type="caution">
    <text evidence="3">The sequence shown here is derived from an EMBL/GenBank/DDBJ whole genome shotgun (WGS) entry which is preliminary data.</text>
</comment>
<dbReference type="Proteomes" id="UP001589838">
    <property type="component" value="Unassembled WGS sequence"/>
</dbReference>
<dbReference type="Pfam" id="PF07905">
    <property type="entry name" value="PucR"/>
    <property type="match status" value="1"/>
</dbReference>
<feature type="domain" description="Purine catabolism PurC-like" evidence="1">
    <location>
        <begin position="9"/>
        <end position="127"/>
    </location>
</feature>
<keyword evidence="4" id="KW-1185">Reference proteome</keyword>
<evidence type="ECO:0000259" key="1">
    <source>
        <dbReference type="Pfam" id="PF07905"/>
    </source>
</evidence>
<dbReference type="EMBL" id="JBHLUX010000034">
    <property type="protein sequence ID" value="MFC0471477.1"/>
    <property type="molecule type" value="Genomic_DNA"/>
</dbReference>
<reference evidence="3 4" key="1">
    <citation type="submission" date="2024-09" db="EMBL/GenBank/DDBJ databases">
        <authorList>
            <person name="Sun Q."/>
            <person name="Mori K."/>
        </authorList>
    </citation>
    <scope>NUCLEOTIDE SEQUENCE [LARGE SCALE GENOMIC DNA]</scope>
    <source>
        <strain evidence="3 4">NCAIM B.02610</strain>
    </source>
</reference>
<dbReference type="Pfam" id="PF13556">
    <property type="entry name" value="HTH_30"/>
    <property type="match status" value="1"/>
</dbReference>
<evidence type="ECO:0000313" key="3">
    <source>
        <dbReference type="EMBL" id="MFC0471477.1"/>
    </source>
</evidence>
<proteinExistence type="predicted"/>
<organism evidence="3 4">
    <name type="scientific">Halalkalibacter kiskunsagensis</name>
    <dbReference type="NCBI Taxonomy" id="1548599"/>
    <lineage>
        <taxon>Bacteria</taxon>
        <taxon>Bacillati</taxon>
        <taxon>Bacillota</taxon>
        <taxon>Bacilli</taxon>
        <taxon>Bacillales</taxon>
        <taxon>Bacillaceae</taxon>
        <taxon>Halalkalibacter</taxon>
    </lineage>
</organism>
<sequence length="537" mass="62354">MKSYITISEILKRRHFESAEVIAGAAGLNRNVKWVHVVEVINIKKLLNGHELILTTGLGWKENQTLFISFLNQLIESHASGLCIEVSSHTSIIPQEIIDVANIHQFPIILFHQEVAFVQITQDIHSVLINQQYQMITDLENYSQRLNKQLLEINHQEEILLFFQTFLDVQVVALFDEEIVFIPEVPANERRLVLDKIKTDEHSPIHSIARQPVQISGNQFAELVIISTNRELSEFDLLILDRTTTALAQHLLRVLYVEEKRRMEEVEWMTDWLDGHHSSVNIREYLADVEPGLKLNGGVVCTCKLHFTDQSSTLDGTYFILLIRSIFEQQGFYVFSSKIRNQIIFILGNKRTVKTWKTRLSEAFTRFEKLDYSQKLKVSFISFGVGKYVTKLSDIHISYKTAKETLLLQDTLTQEGKSYFYEDLHLYRIMSLINKHTDLQEIVMEYLQPVIAYDQKYNGKLVETLKMYLACNGSKQETAKKLFVVRQTMYHRIEKLETLLGSDFMSSEKRLAIEFMLLAYDYLNTTEDLVQVSVKEI</sequence>
<protein>
    <submittedName>
        <fullName evidence="3">PucR family transcriptional regulator</fullName>
    </submittedName>
</protein>
<dbReference type="InterPro" id="IPR042070">
    <property type="entry name" value="PucR_C-HTH_sf"/>
</dbReference>
<name>A0ABV6KDT8_9BACI</name>
<dbReference type="RefSeq" id="WP_335962772.1">
    <property type="nucleotide sequence ID" value="NZ_JAXBLX010000034.1"/>
</dbReference>
<dbReference type="InterPro" id="IPR012914">
    <property type="entry name" value="PucR_dom"/>
</dbReference>